<comment type="caution">
    <text evidence="1">The sequence shown here is derived from an EMBL/GenBank/DDBJ whole genome shotgun (WGS) entry which is preliminary data.</text>
</comment>
<name>A0ABP9UVJ9_9BACT</name>
<sequence>MRIQVLSRANHKAIIHNLESKFMNTHSTVILSIAHQKNIRLNELIFLVAVRYILNLTPNNSPSPMQIS</sequence>
<evidence type="ECO:0000313" key="2">
    <source>
        <dbReference type="Proteomes" id="UP001476282"/>
    </source>
</evidence>
<evidence type="ECO:0000313" key="1">
    <source>
        <dbReference type="EMBL" id="GAA5483364.1"/>
    </source>
</evidence>
<protein>
    <submittedName>
        <fullName evidence="1">Uncharacterized protein</fullName>
    </submittedName>
</protein>
<organism evidence="1 2">
    <name type="scientific">Haloferula sargassicola</name>
    <dbReference type="NCBI Taxonomy" id="490096"/>
    <lineage>
        <taxon>Bacteria</taxon>
        <taxon>Pseudomonadati</taxon>
        <taxon>Verrucomicrobiota</taxon>
        <taxon>Verrucomicrobiia</taxon>
        <taxon>Verrucomicrobiales</taxon>
        <taxon>Verrucomicrobiaceae</taxon>
        <taxon>Haloferula</taxon>
    </lineage>
</organism>
<keyword evidence="2" id="KW-1185">Reference proteome</keyword>
<dbReference type="EMBL" id="BAABRI010000014">
    <property type="protein sequence ID" value="GAA5483364.1"/>
    <property type="molecule type" value="Genomic_DNA"/>
</dbReference>
<reference evidence="1 2" key="1">
    <citation type="submission" date="2024-02" db="EMBL/GenBank/DDBJ databases">
        <title>Haloferula sargassicola NBRC 104335.</title>
        <authorList>
            <person name="Ichikawa N."/>
            <person name="Katano-Makiyama Y."/>
            <person name="Hidaka K."/>
        </authorList>
    </citation>
    <scope>NUCLEOTIDE SEQUENCE [LARGE SCALE GENOMIC DNA]</scope>
    <source>
        <strain evidence="1 2">NBRC 104335</strain>
    </source>
</reference>
<accession>A0ABP9UVJ9</accession>
<gene>
    <name evidence="1" type="ORF">Hsar01_02595</name>
</gene>
<dbReference type="Proteomes" id="UP001476282">
    <property type="component" value="Unassembled WGS sequence"/>
</dbReference>
<proteinExistence type="predicted"/>